<comment type="caution">
    <text evidence="2">The sequence shown here is derived from an EMBL/GenBank/DDBJ whole genome shotgun (WGS) entry which is preliminary data.</text>
</comment>
<evidence type="ECO:0000313" key="2">
    <source>
        <dbReference type="EMBL" id="GFR91545.1"/>
    </source>
</evidence>
<dbReference type="Proteomes" id="UP000762676">
    <property type="component" value="Unassembled WGS sequence"/>
</dbReference>
<organism evidence="2 3">
    <name type="scientific">Elysia marginata</name>
    <dbReference type="NCBI Taxonomy" id="1093978"/>
    <lineage>
        <taxon>Eukaryota</taxon>
        <taxon>Metazoa</taxon>
        <taxon>Spiralia</taxon>
        <taxon>Lophotrochozoa</taxon>
        <taxon>Mollusca</taxon>
        <taxon>Gastropoda</taxon>
        <taxon>Heterobranchia</taxon>
        <taxon>Euthyneura</taxon>
        <taxon>Panpulmonata</taxon>
        <taxon>Sacoglossa</taxon>
        <taxon>Placobranchoidea</taxon>
        <taxon>Plakobranchidae</taxon>
        <taxon>Elysia</taxon>
    </lineage>
</organism>
<gene>
    <name evidence="2" type="ORF">ElyMa_002595300</name>
</gene>
<evidence type="ECO:0000256" key="1">
    <source>
        <dbReference type="SAM" id="MobiDB-lite"/>
    </source>
</evidence>
<name>A0AAV4H414_9GAST</name>
<dbReference type="EMBL" id="BMAT01005353">
    <property type="protein sequence ID" value="GFR91545.1"/>
    <property type="molecule type" value="Genomic_DNA"/>
</dbReference>
<protein>
    <recommendedName>
        <fullName evidence="4">SMODS and SLOG-associating 2TM effector domain-containing protein</fullName>
    </recommendedName>
</protein>
<evidence type="ECO:0000313" key="3">
    <source>
        <dbReference type="Proteomes" id="UP000762676"/>
    </source>
</evidence>
<evidence type="ECO:0008006" key="4">
    <source>
        <dbReference type="Google" id="ProtNLM"/>
    </source>
</evidence>
<feature type="region of interest" description="Disordered" evidence="1">
    <location>
        <begin position="1"/>
        <end position="73"/>
    </location>
</feature>
<sequence>MATRRDSLLPDSVDEDEGRKDVDSLLDGAASGEESSLKQEEEDASRRTKKAPSGGAVPLTLKMAKGRKRSVPSALTRTFQQKGETHPHAMRRLLEKTRTRHHAYAAMHAAAGRSAASIHKNFTVAILTTTLVTTLATNLMQEDLIDPRWTTLVSNASLALVAGLTAINNFLGYQKRGAEHREIQNSHLGAAELIDIAIACDDENPNKVYNYTSVLEEIQEIHKHLKKATVGIPAWVAKKYPEYEAPWLLRKSSPTASDDLP</sequence>
<keyword evidence="3" id="KW-1185">Reference proteome</keyword>
<proteinExistence type="predicted"/>
<reference evidence="2 3" key="1">
    <citation type="journal article" date="2021" name="Elife">
        <title>Chloroplast acquisition without the gene transfer in kleptoplastic sea slugs, Plakobranchus ocellatus.</title>
        <authorList>
            <person name="Maeda T."/>
            <person name="Takahashi S."/>
            <person name="Yoshida T."/>
            <person name="Shimamura S."/>
            <person name="Takaki Y."/>
            <person name="Nagai Y."/>
            <person name="Toyoda A."/>
            <person name="Suzuki Y."/>
            <person name="Arimoto A."/>
            <person name="Ishii H."/>
            <person name="Satoh N."/>
            <person name="Nishiyama T."/>
            <person name="Hasebe M."/>
            <person name="Maruyama T."/>
            <person name="Minagawa J."/>
            <person name="Obokata J."/>
            <person name="Shigenobu S."/>
        </authorList>
    </citation>
    <scope>NUCLEOTIDE SEQUENCE [LARGE SCALE GENOMIC DNA]</scope>
</reference>
<dbReference type="AlphaFoldDB" id="A0AAV4H414"/>
<accession>A0AAV4H414</accession>